<dbReference type="EMBL" id="NJHN03000018">
    <property type="protein sequence ID" value="KAH9425503.1"/>
    <property type="molecule type" value="Genomic_DNA"/>
</dbReference>
<name>A0ABQ8JSC3_DERPT</name>
<keyword evidence="6" id="KW-1185">Reference proteome</keyword>
<dbReference type="InterPro" id="IPR036400">
    <property type="entry name" value="Cyt_B5-like_heme/steroid_sf"/>
</dbReference>
<feature type="transmembrane region" description="Helical" evidence="3">
    <location>
        <begin position="12"/>
        <end position="30"/>
    </location>
</feature>
<gene>
    <name evidence="5" type="primary">CYB5D2</name>
    <name evidence="5" type="ORF">DERP_006112</name>
</gene>
<keyword evidence="3" id="KW-1133">Transmembrane helix</keyword>
<keyword evidence="3" id="KW-0472">Membrane</keyword>
<feature type="domain" description="Cytochrome b5 heme-binding" evidence="4">
    <location>
        <begin position="57"/>
        <end position="150"/>
    </location>
</feature>
<evidence type="ECO:0000313" key="6">
    <source>
        <dbReference type="Proteomes" id="UP000887458"/>
    </source>
</evidence>
<dbReference type="PANTHER" id="PTHR10281">
    <property type="entry name" value="MEMBRANE-ASSOCIATED PROGESTERONE RECEPTOR COMPONENT-RELATED"/>
    <property type="match status" value="1"/>
</dbReference>
<dbReference type="SUPFAM" id="SSF55856">
    <property type="entry name" value="Cytochrome b5-like heme/steroid binding domain"/>
    <property type="match status" value="1"/>
</dbReference>
<evidence type="ECO:0000259" key="4">
    <source>
        <dbReference type="SMART" id="SM01117"/>
    </source>
</evidence>
<proteinExistence type="inferred from homology"/>
<comment type="similarity">
    <text evidence="1">Belongs to the cytochrome b5 family. MAPR subfamily.</text>
</comment>
<dbReference type="Proteomes" id="UP000887458">
    <property type="component" value="Unassembled WGS sequence"/>
</dbReference>
<feature type="region of interest" description="Disordered" evidence="2">
    <location>
        <begin position="247"/>
        <end position="286"/>
    </location>
</feature>
<evidence type="ECO:0000313" key="5">
    <source>
        <dbReference type="EMBL" id="KAH9425503.1"/>
    </source>
</evidence>
<sequence length="303" mass="35019">MYQPDERQQNFIIYGLFGLLLGIISLPFIIHQQRLTNDFSIKKSQSAKCLRQNEILFTTEELAQHTKLPSILLGFMGVVYNVSNGHYYHPGGSYSFFAGRDGTRAFLTGEFDTENELRDDISDLDESYLNGMETWIKLYEDKYPRIGLVIGSYYDEDGCATPKLHRVRRMLSKSVINKQMETDELNKYPPCNSQWDAQTNLGRVWCTKLSGGIQRSWTGRPRLFYDLYQKKWRCACVNQNDDDDENNIDYCDQQHQHQSGPNSIGMQYSDDDNDDDKQAATPGCRFKHYENCDPKSLECPITS</sequence>
<keyword evidence="3" id="KW-0812">Transmembrane</keyword>
<feature type="compositionally biased region" description="Polar residues" evidence="2">
    <location>
        <begin position="256"/>
        <end position="266"/>
    </location>
</feature>
<dbReference type="SMART" id="SM01117">
    <property type="entry name" value="Cyt-b5"/>
    <property type="match status" value="1"/>
</dbReference>
<evidence type="ECO:0000256" key="1">
    <source>
        <dbReference type="ARBA" id="ARBA00038357"/>
    </source>
</evidence>
<reference evidence="5 6" key="2">
    <citation type="journal article" date="2022" name="Mol. Biol. Evol.">
        <title>Comparative Genomics Reveals Insights into the Divergent Evolution of Astigmatic Mites and Household Pest Adaptations.</title>
        <authorList>
            <person name="Xiong Q."/>
            <person name="Wan A.T."/>
            <person name="Liu X."/>
            <person name="Fung C.S."/>
            <person name="Xiao X."/>
            <person name="Malainual N."/>
            <person name="Hou J."/>
            <person name="Wang L."/>
            <person name="Wang M."/>
            <person name="Yang K.Y."/>
            <person name="Cui Y."/>
            <person name="Leung E.L."/>
            <person name="Nong W."/>
            <person name="Shin S.K."/>
            <person name="Au S.W."/>
            <person name="Jeong K.Y."/>
            <person name="Chew F.T."/>
            <person name="Hui J.H."/>
            <person name="Leung T.F."/>
            <person name="Tungtrongchitr A."/>
            <person name="Zhong N."/>
            <person name="Liu Z."/>
            <person name="Tsui S.K."/>
        </authorList>
    </citation>
    <scope>NUCLEOTIDE SEQUENCE [LARGE SCALE GENOMIC DNA]</scope>
    <source>
        <strain evidence="5">Derp</strain>
    </source>
</reference>
<dbReference type="Pfam" id="PF00173">
    <property type="entry name" value="Cyt-b5"/>
    <property type="match status" value="1"/>
</dbReference>
<reference evidence="5 6" key="1">
    <citation type="journal article" date="2018" name="J. Allergy Clin. Immunol.">
        <title>High-quality assembly of Dermatophagoides pteronyssinus genome and transcriptome reveals a wide range of novel allergens.</title>
        <authorList>
            <person name="Liu X.Y."/>
            <person name="Yang K.Y."/>
            <person name="Wang M.Q."/>
            <person name="Kwok J.S."/>
            <person name="Zeng X."/>
            <person name="Yang Z."/>
            <person name="Xiao X.J."/>
            <person name="Lau C.P."/>
            <person name="Li Y."/>
            <person name="Huang Z.M."/>
            <person name="Ba J.G."/>
            <person name="Yim A.K."/>
            <person name="Ouyang C.Y."/>
            <person name="Ngai S.M."/>
            <person name="Chan T.F."/>
            <person name="Leung E.L."/>
            <person name="Liu L."/>
            <person name="Liu Z.G."/>
            <person name="Tsui S.K."/>
        </authorList>
    </citation>
    <scope>NUCLEOTIDE SEQUENCE [LARGE SCALE GENOMIC DNA]</scope>
    <source>
        <strain evidence="5">Derp</strain>
    </source>
</reference>
<organism evidence="5 6">
    <name type="scientific">Dermatophagoides pteronyssinus</name>
    <name type="common">European house dust mite</name>
    <dbReference type="NCBI Taxonomy" id="6956"/>
    <lineage>
        <taxon>Eukaryota</taxon>
        <taxon>Metazoa</taxon>
        <taxon>Ecdysozoa</taxon>
        <taxon>Arthropoda</taxon>
        <taxon>Chelicerata</taxon>
        <taxon>Arachnida</taxon>
        <taxon>Acari</taxon>
        <taxon>Acariformes</taxon>
        <taxon>Sarcoptiformes</taxon>
        <taxon>Astigmata</taxon>
        <taxon>Psoroptidia</taxon>
        <taxon>Analgoidea</taxon>
        <taxon>Pyroglyphidae</taxon>
        <taxon>Dermatophagoidinae</taxon>
        <taxon>Dermatophagoides</taxon>
    </lineage>
</organism>
<evidence type="ECO:0000256" key="2">
    <source>
        <dbReference type="SAM" id="MobiDB-lite"/>
    </source>
</evidence>
<accession>A0ABQ8JSC3</accession>
<dbReference type="PANTHER" id="PTHR10281:SF4">
    <property type="entry name" value="NEUFERRICIN"/>
    <property type="match status" value="1"/>
</dbReference>
<dbReference type="InterPro" id="IPR050577">
    <property type="entry name" value="MAPR/NEUFC/NENF-like"/>
</dbReference>
<comment type="caution">
    <text evidence="5">The sequence shown here is derived from an EMBL/GenBank/DDBJ whole genome shotgun (WGS) entry which is preliminary data.</text>
</comment>
<evidence type="ECO:0000256" key="3">
    <source>
        <dbReference type="SAM" id="Phobius"/>
    </source>
</evidence>
<dbReference type="InterPro" id="IPR001199">
    <property type="entry name" value="Cyt_B5-like_heme/steroid-bd"/>
</dbReference>
<dbReference type="Gene3D" id="3.10.120.10">
    <property type="entry name" value="Cytochrome b5-like heme/steroid binding domain"/>
    <property type="match status" value="1"/>
</dbReference>
<protein>
    <submittedName>
        <fullName evidence="5">Neuferricin</fullName>
    </submittedName>
</protein>